<comment type="caution">
    <text evidence="1">The sequence shown here is derived from an EMBL/GenBank/DDBJ whole genome shotgun (WGS) entry which is preliminary data.</text>
</comment>
<reference evidence="1" key="1">
    <citation type="submission" date="2022-11" db="EMBL/GenBank/DDBJ databases">
        <authorList>
            <person name="Hyden B.L."/>
            <person name="Feng K."/>
            <person name="Yates T."/>
            <person name="Jawdy S."/>
            <person name="Smart L.B."/>
            <person name="Muchero W."/>
        </authorList>
    </citation>
    <scope>NUCLEOTIDE SEQUENCE</scope>
    <source>
        <tissue evidence="1">Shoot tip</tissue>
    </source>
</reference>
<keyword evidence="2" id="KW-1185">Reference proteome</keyword>
<dbReference type="Proteomes" id="UP001151752">
    <property type="component" value="Chromosome 14"/>
</dbReference>
<gene>
    <name evidence="1" type="ORF">OIU74_008163</name>
</gene>
<evidence type="ECO:0000313" key="1">
    <source>
        <dbReference type="EMBL" id="KAJ6723741.1"/>
    </source>
</evidence>
<evidence type="ECO:0000313" key="2">
    <source>
        <dbReference type="Proteomes" id="UP001151752"/>
    </source>
</evidence>
<protein>
    <submittedName>
        <fullName evidence="1">Uncharacterized protein</fullName>
    </submittedName>
</protein>
<organism evidence="1 2">
    <name type="scientific">Salix koriyanagi</name>
    <dbReference type="NCBI Taxonomy" id="2511006"/>
    <lineage>
        <taxon>Eukaryota</taxon>
        <taxon>Viridiplantae</taxon>
        <taxon>Streptophyta</taxon>
        <taxon>Embryophyta</taxon>
        <taxon>Tracheophyta</taxon>
        <taxon>Spermatophyta</taxon>
        <taxon>Magnoliopsida</taxon>
        <taxon>eudicotyledons</taxon>
        <taxon>Gunneridae</taxon>
        <taxon>Pentapetalae</taxon>
        <taxon>rosids</taxon>
        <taxon>fabids</taxon>
        <taxon>Malpighiales</taxon>
        <taxon>Salicaceae</taxon>
        <taxon>Saliceae</taxon>
        <taxon>Salix</taxon>
    </lineage>
</organism>
<proteinExistence type="predicted"/>
<reference evidence="1" key="2">
    <citation type="journal article" date="2023" name="Int. J. Mol. Sci.">
        <title>De Novo Assembly and Annotation of 11 Diverse Shrub Willow (Salix) Genomes Reveals Novel Gene Organization in Sex-Linked Regions.</title>
        <authorList>
            <person name="Hyden B."/>
            <person name="Feng K."/>
            <person name="Yates T.B."/>
            <person name="Jawdy S."/>
            <person name="Cereghino C."/>
            <person name="Smart L.B."/>
            <person name="Muchero W."/>
        </authorList>
    </citation>
    <scope>NUCLEOTIDE SEQUENCE</scope>
    <source>
        <tissue evidence="1">Shoot tip</tissue>
    </source>
</reference>
<feature type="non-terminal residue" evidence="1">
    <location>
        <position position="21"/>
    </location>
</feature>
<dbReference type="EMBL" id="JAPFFM010000013">
    <property type="protein sequence ID" value="KAJ6723741.1"/>
    <property type="molecule type" value="Genomic_DNA"/>
</dbReference>
<name>A0A9Q0U5F2_9ROSI</name>
<dbReference type="AlphaFoldDB" id="A0A9Q0U5F2"/>
<sequence>MLILGLLSFSAEVFFAHGLQL</sequence>
<accession>A0A9Q0U5F2</accession>